<name>A0ABD2XTD5_9GENT</name>
<keyword evidence="4" id="KW-1185">Reference proteome</keyword>
<dbReference type="InterPro" id="IPR002182">
    <property type="entry name" value="NB-ARC"/>
</dbReference>
<dbReference type="GO" id="GO:0006952">
    <property type="term" value="P:defense response"/>
    <property type="evidence" value="ECO:0007669"/>
    <property type="project" value="UniProtKB-KW"/>
</dbReference>
<dbReference type="PANTHER" id="PTHR36766:SF70">
    <property type="entry name" value="DISEASE RESISTANCE PROTEIN RGA4"/>
    <property type="match status" value="1"/>
</dbReference>
<sequence>MSHKIKTIMVSLEEAFNEANQIGLWAVELSNKSSNPEKIRLTHPYVDNSKIVGRDDDISSVKRMLSSSDNKTDLPVIGIVGMGGQGKTTLAQLVYKDDTVVRHFDERIWVVFMMILKWKDY</sequence>
<accession>A0ABD2XTD5</accession>
<keyword evidence="1" id="KW-0611">Plant defense</keyword>
<dbReference type="AlphaFoldDB" id="A0ABD2XTD5"/>
<protein>
    <recommendedName>
        <fullName evidence="2">NB-ARC domain-containing protein</fullName>
    </recommendedName>
</protein>
<feature type="domain" description="NB-ARC" evidence="2">
    <location>
        <begin position="55"/>
        <end position="112"/>
    </location>
</feature>
<dbReference type="PANTHER" id="PTHR36766">
    <property type="entry name" value="PLANT BROAD-SPECTRUM MILDEW RESISTANCE PROTEIN RPW8"/>
    <property type="match status" value="1"/>
</dbReference>
<dbReference type="EMBL" id="JBJUIK010000017">
    <property type="protein sequence ID" value="KAL3497606.1"/>
    <property type="molecule type" value="Genomic_DNA"/>
</dbReference>
<evidence type="ECO:0000256" key="1">
    <source>
        <dbReference type="ARBA" id="ARBA00022821"/>
    </source>
</evidence>
<dbReference type="InterPro" id="IPR027417">
    <property type="entry name" value="P-loop_NTPase"/>
</dbReference>
<comment type="caution">
    <text evidence="3">The sequence shown here is derived from an EMBL/GenBank/DDBJ whole genome shotgun (WGS) entry which is preliminary data.</text>
</comment>
<dbReference type="SUPFAM" id="SSF52540">
    <property type="entry name" value="P-loop containing nucleoside triphosphate hydrolases"/>
    <property type="match status" value="1"/>
</dbReference>
<organism evidence="3 4">
    <name type="scientific">Cinchona calisaya</name>
    <dbReference type="NCBI Taxonomy" id="153742"/>
    <lineage>
        <taxon>Eukaryota</taxon>
        <taxon>Viridiplantae</taxon>
        <taxon>Streptophyta</taxon>
        <taxon>Embryophyta</taxon>
        <taxon>Tracheophyta</taxon>
        <taxon>Spermatophyta</taxon>
        <taxon>Magnoliopsida</taxon>
        <taxon>eudicotyledons</taxon>
        <taxon>Gunneridae</taxon>
        <taxon>Pentapetalae</taxon>
        <taxon>asterids</taxon>
        <taxon>lamiids</taxon>
        <taxon>Gentianales</taxon>
        <taxon>Rubiaceae</taxon>
        <taxon>Cinchonoideae</taxon>
        <taxon>Cinchoneae</taxon>
        <taxon>Cinchona</taxon>
    </lineage>
</organism>
<gene>
    <name evidence="3" type="ORF">ACH5RR_040338</name>
</gene>
<reference evidence="3 4" key="1">
    <citation type="submission" date="2024-11" db="EMBL/GenBank/DDBJ databases">
        <title>A near-complete genome assembly of Cinchona calisaya.</title>
        <authorList>
            <person name="Lian D.C."/>
            <person name="Zhao X.W."/>
            <person name="Wei L."/>
        </authorList>
    </citation>
    <scope>NUCLEOTIDE SEQUENCE [LARGE SCALE GENOMIC DNA]</scope>
    <source>
        <tissue evidence="3">Nenye</tissue>
    </source>
</reference>
<dbReference type="Gene3D" id="3.40.50.300">
    <property type="entry name" value="P-loop containing nucleotide triphosphate hydrolases"/>
    <property type="match status" value="1"/>
</dbReference>
<dbReference type="Proteomes" id="UP001630127">
    <property type="component" value="Unassembled WGS sequence"/>
</dbReference>
<dbReference type="Pfam" id="PF00931">
    <property type="entry name" value="NB-ARC"/>
    <property type="match status" value="1"/>
</dbReference>
<evidence type="ECO:0000313" key="3">
    <source>
        <dbReference type="EMBL" id="KAL3497606.1"/>
    </source>
</evidence>
<evidence type="ECO:0000313" key="4">
    <source>
        <dbReference type="Proteomes" id="UP001630127"/>
    </source>
</evidence>
<evidence type="ECO:0000259" key="2">
    <source>
        <dbReference type="Pfam" id="PF00931"/>
    </source>
</evidence>
<proteinExistence type="predicted"/>